<name>A0A0D1XEM7_ANEMI</name>
<protein>
    <submittedName>
        <fullName evidence="3">Phospholipid N-methyltransferase</fullName>
    </submittedName>
    <submittedName>
        <fullName evidence="2">Phospholipid methyltransferase</fullName>
    </submittedName>
</protein>
<keyword evidence="2" id="KW-0808">Transferase</keyword>
<dbReference type="SUPFAM" id="SSF53335">
    <property type="entry name" value="S-adenosyl-L-methionine-dependent methyltransferases"/>
    <property type="match status" value="1"/>
</dbReference>
<keyword evidence="2" id="KW-0489">Methyltransferase</keyword>
<dbReference type="GO" id="GO:0008168">
    <property type="term" value="F:methyltransferase activity"/>
    <property type="evidence" value="ECO:0007669"/>
    <property type="project" value="UniProtKB-KW"/>
</dbReference>
<sequence>MEKLMFLTKFLRSPRNIGSVTPSSRFLAKAMVKPVDWDSAKHVAELGAGTGVFTKHIDQLRSPDCKVVVFEQDRSMRKRLEHLYPELYYHHDACDITSAMKQYGINQFDYILSGLPFTNFPQELRDEIMDEVERALKPGGTFVAFQFSLQMKKQLAERFGDISLEFVPMNVLPAFVYRCKKTK</sequence>
<reference evidence="2 4" key="1">
    <citation type="submission" date="2015-07" db="EMBL/GenBank/DDBJ databases">
        <title>Fjat-14205 dsm 2895.</title>
        <authorList>
            <person name="Liu B."/>
            <person name="Wang J."/>
            <person name="Zhu Y."/>
            <person name="Liu G."/>
            <person name="Chen Q."/>
            <person name="Chen Z."/>
            <person name="Lan J."/>
            <person name="Che J."/>
            <person name="Ge C."/>
            <person name="Shi H."/>
            <person name="Pan Z."/>
            <person name="Liu X."/>
        </authorList>
    </citation>
    <scope>NUCLEOTIDE SEQUENCE [LARGE SCALE GENOMIC DNA]</scope>
    <source>
        <strain evidence="2 4">DSM 2895</strain>
    </source>
</reference>
<dbReference type="PATRIC" id="fig|47500.8.peg.2442"/>
<evidence type="ECO:0000313" key="4">
    <source>
        <dbReference type="Proteomes" id="UP000037269"/>
    </source>
</evidence>
<dbReference type="Gene3D" id="3.40.50.150">
    <property type="entry name" value="Vaccinia Virus protein VP39"/>
    <property type="match status" value="1"/>
</dbReference>
<dbReference type="Proteomes" id="UP000037269">
    <property type="component" value="Unassembled WGS sequence"/>
</dbReference>
<evidence type="ECO:0000313" key="2">
    <source>
        <dbReference type="EMBL" id="KON95136.1"/>
    </source>
</evidence>
<dbReference type="RefSeq" id="WP_043067371.1">
    <property type="nucleotide sequence ID" value="NZ_BJOA01000058.1"/>
</dbReference>
<dbReference type="EMBL" id="LGUG01000004">
    <property type="protein sequence ID" value="KON95136.1"/>
    <property type="molecule type" value="Genomic_DNA"/>
</dbReference>
<dbReference type="GeneID" id="42304796"/>
<proteinExistence type="predicted"/>
<dbReference type="STRING" id="47500.AF333_06220"/>
<dbReference type="InterPro" id="IPR041698">
    <property type="entry name" value="Methyltransf_25"/>
</dbReference>
<evidence type="ECO:0000313" key="3">
    <source>
        <dbReference type="EMBL" id="SDI80680.1"/>
    </source>
</evidence>
<feature type="domain" description="Methyltransferase" evidence="1">
    <location>
        <begin position="43"/>
        <end position="140"/>
    </location>
</feature>
<keyword evidence="4" id="KW-1185">Reference proteome</keyword>
<evidence type="ECO:0000313" key="5">
    <source>
        <dbReference type="Proteomes" id="UP000182836"/>
    </source>
</evidence>
<reference evidence="3 5" key="2">
    <citation type="submission" date="2016-10" db="EMBL/GenBank/DDBJ databases">
        <authorList>
            <person name="de Groot N.N."/>
        </authorList>
    </citation>
    <scope>NUCLEOTIDE SEQUENCE [LARGE SCALE GENOMIC DNA]</scope>
    <source>
        <strain evidence="3 5">DSM 2895</strain>
    </source>
</reference>
<gene>
    <name evidence="2" type="ORF">AF333_06220</name>
    <name evidence="3" type="ORF">SAMN04487909_1088</name>
</gene>
<dbReference type="GO" id="GO:0032259">
    <property type="term" value="P:methylation"/>
    <property type="evidence" value="ECO:0007669"/>
    <property type="project" value="UniProtKB-KW"/>
</dbReference>
<dbReference type="AlphaFoldDB" id="A0A0D1XEM7"/>
<accession>A0A0D1XEM7</accession>
<dbReference type="OrthoDB" id="9805585at2"/>
<evidence type="ECO:0000259" key="1">
    <source>
        <dbReference type="Pfam" id="PF13649"/>
    </source>
</evidence>
<dbReference type="Proteomes" id="UP000182836">
    <property type="component" value="Unassembled WGS sequence"/>
</dbReference>
<organism evidence="2 4">
    <name type="scientific">Aneurinibacillus migulanus</name>
    <name type="common">Bacillus migulanus</name>
    <dbReference type="NCBI Taxonomy" id="47500"/>
    <lineage>
        <taxon>Bacteria</taxon>
        <taxon>Bacillati</taxon>
        <taxon>Bacillota</taxon>
        <taxon>Bacilli</taxon>
        <taxon>Bacillales</taxon>
        <taxon>Paenibacillaceae</taxon>
        <taxon>Aneurinibacillus group</taxon>
        <taxon>Aneurinibacillus</taxon>
    </lineage>
</organism>
<dbReference type="EMBL" id="FNED01000008">
    <property type="protein sequence ID" value="SDI80680.1"/>
    <property type="molecule type" value="Genomic_DNA"/>
</dbReference>
<dbReference type="Pfam" id="PF13649">
    <property type="entry name" value="Methyltransf_25"/>
    <property type="match status" value="1"/>
</dbReference>
<dbReference type="CDD" id="cd02440">
    <property type="entry name" value="AdoMet_MTases"/>
    <property type="match status" value="1"/>
</dbReference>
<dbReference type="InterPro" id="IPR029063">
    <property type="entry name" value="SAM-dependent_MTases_sf"/>
</dbReference>